<organism evidence="1 2">
    <name type="scientific">Ethanoligenens harbinense (strain DSM 18485 / JCM 12961 / CGMCC 1.5033 / YUAN-3)</name>
    <dbReference type="NCBI Taxonomy" id="663278"/>
    <lineage>
        <taxon>Bacteria</taxon>
        <taxon>Bacillati</taxon>
        <taxon>Bacillota</taxon>
        <taxon>Clostridia</taxon>
        <taxon>Eubacteriales</taxon>
        <taxon>Oscillospiraceae</taxon>
        <taxon>Ethanoligenens</taxon>
    </lineage>
</organism>
<evidence type="ECO:0000313" key="1">
    <source>
        <dbReference type="EMBL" id="ADU27976.1"/>
    </source>
</evidence>
<evidence type="ECO:0008006" key="3">
    <source>
        <dbReference type="Google" id="ProtNLM"/>
    </source>
</evidence>
<dbReference type="HOGENOM" id="CLU_060960_0_0_9"/>
<dbReference type="eggNOG" id="COG1032">
    <property type="taxonomic scope" value="Bacteria"/>
</dbReference>
<name>E6U5V9_ETHHY</name>
<reference evidence="1 2" key="1">
    <citation type="submission" date="2010-12" db="EMBL/GenBank/DDBJ databases">
        <title>Complete sequence of Ethanoligenens harbinense YUAN-3.</title>
        <authorList>
            <person name="Lucas S."/>
            <person name="Copeland A."/>
            <person name="Lapidus A."/>
            <person name="Cheng J.-F."/>
            <person name="Bruce D."/>
            <person name="Goodwin L."/>
            <person name="Pitluck S."/>
            <person name="Chertkov O."/>
            <person name="Misra M."/>
            <person name="Detter J.C."/>
            <person name="Han C."/>
            <person name="Tapia R."/>
            <person name="Land M."/>
            <person name="Hauser L."/>
            <person name="Jeffries C."/>
            <person name="Kyrpides N."/>
            <person name="Ivanova N."/>
            <person name="Mikhailova N."/>
            <person name="Wang A."/>
            <person name="Mouttaki H."/>
            <person name="He Z."/>
            <person name="Zhou J."/>
            <person name="Hemme C.L."/>
            <person name="Woyke T."/>
        </authorList>
    </citation>
    <scope>NUCLEOTIDE SEQUENCE [LARGE SCALE GENOMIC DNA]</scope>
    <source>
        <strain evidence="2">DSM 18485 / JCM 12961 / CGMCC 1.5033 / YUAN-3</strain>
    </source>
</reference>
<dbReference type="AlphaFoldDB" id="E6U5V9"/>
<protein>
    <recommendedName>
        <fullName evidence="3">Radical SAM protein</fullName>
    </recommendedName>
</protein>
<dbReference type="RefSeq" id="WP_013486319.1">
    <property type="nucleotide sequence ID" value="NC_014828.1"/>
</dbReference>
<dbReference type="Proteomes" id="UP000001551">
    <property type="component" value="Chromosome"/>
</dbReference>
<evidence type="ECO:0000313" key="2">
    <source>
        <dbReference type="Proteomes" id="UP000001551"/>
    </source>
</evidence>
<keyword evidence="2" id="KW-1185">Reference proteome</keyword>
<sequence>MKIGLWSDAHNFPNLVLMKLSAYHKVIGDQVEMLCHLNHYDRVYCSKTFDFTDSPETYAAIRADEILYGGTGYQNSKVTLPSEIEHIYPDYSLFPSYTQAYGFLTRGCPRACPFCVVSKKEGNKSMQVADLHEFWHGQKEIKLLDANLLACENHEQLLTQLAASGAWIDVTQGFDIRLVTPDNMPLINHLKIRSMHFAWDNPCEDLIDQFQYFITHTTMTKHQRPAVYVLTNFGSSHEQDLYRVYRLRKLGYDPYIMIYDKPHAPRETRLLQRWVNNKIIFRSTERFEEYNPKVG</sequence>
<dbReference type="EMBL" id="CP002400">
    <property type="protein sequence ID" value="ADU27976.1"/>
    <property type="molecule type" value="Genomic_DNA"/>
</dbReference>
<gene>
    <name evidence="1" type="ordered locus">Ethha_2482</name>
</gene>
<dbReference type="KEGG" id="eha:Ethha_2482"/>
<dbReference type="STRING" id="663278.Ethha_2482"/>
<dbReference type="SUPFAM" id="SSF102114">
    <property type="entry name" value="Radical SAM enzymes"/>
    <property type="match status" value="1"/>
</dbReference>
<dbReference type="InterPro" id="IPR058240">
    <property type="entry name" value="rSAM_sf"/>
</dbReference>
<proteinExistence type="predicted"/>
<accession>E6U5V9</accession>